<feature type="compositionally biased region" description="Acidic residues" evidence="8">
    <location>
        <begin position="2140"/>
        <end position="2151"/>
    </location>
</feature>
<dbReference type="Pfam" id="PF14533">
    <property type="entry name" value="USP7_C2"/>
    <property type="match status" value="1"/>
</dbReference>
<evidence type="ECO:0000313" key="10">
    <source>
        <dbReference type="EMBL" id="CEL93654.1"/>
    </source>
</evidence>
<feature type="region of interest" description="Disordered" evidence="8">
    <location>
        <begin position="2256"/>
        <end position="2339"/>
    </location>
</feature>
<dbReference type="PANTHER" id="PTHR24006">
    <property type="entry name" value="UBIQUITIN CARBOXYL-TERMINAL HYDROLASE"/>
    <property type="match status" value="1"/>
</dbReference>
<keyword evidence="4" id="KW-0645">Protease</keyword>
<dbReference type="GO" id="GO:0031647">
    <property type="term" value="P:regulation of protein stability"/>
    <property type="evidence" value="ECO:0007669"/>
    <property type="project" value="TreeGrafter"/>
</dbReference>
<evidence type="ECO:0000256" key="7">
    <source>
        <dbReference type="ARBA" id="ARBA00022807"/>
    </source>
</evidence>
<feature type="compositionally biased region" description="Basic and acidic residues" evidence="8">
    <location>
        <begin position="113"/>
        <end position="132"/>
    </location>
</feature>
<evidence type="ECO:0000256" key="2">
    <source>
        <dbReference type="ARBA" id="ARBA00009085"/>
    </source>
</evidence>
<dbReference type="PROSITE" id="PS50235">
    <property type="entry name" value="USP_3"/>
    <property type="match status" value="1"/>
</dbReference>
<organism evidence="10 11">
    <name type="scientific">Vitrella brassicaformis (strain CCMP3155)</name>
    <dbReference type="NCBI Taxonomy" id="1169540"/>
    <lineage>
        <taxon>Eukaryota</taxon>
        <taxon>Sar</taxon>
        <taxon>Alveolata</taxon>
        <taxon>Colpodellida</taxon>
        <taxon>Vitrellaceae</taxon>
        <taxon>Vitrella</taxon>
    </lineage>
</organism>
<feature type="region of interest" description="Disordered" evidence="8">
    <location>
        <begin position="2168"/>
        <end position="2187"/>
    </location>
</feature>
<feature type="compositionally biased region" description="Basic and acidic residues" evidence="8">
    <location>
        <begin position="464"/>
        <end position="482"/>
    </location>
</feature>
<dbReference type="EC" id="3.4.19.12" evidence="3"/>
<dbReference type="OrthoDB" id="297930at2759"/>
<feature type="region of interest" description="Disordered" evidence="8">
    <location>
        <begin position="1785"/>
        <end position="1822"/>
    </location>
</feature>
<keyword evidence="6" id="KW-0378">Hydrolase</keyword>
<dbReference type="PANTHER" id="PTHR24006:SF644">
    <property type="entry name" value="UBIQUITIN CARBOXYL-TERMINAL HYDROLASE 7"/>
    <property type="match status" value="1"/>
</dbReference>
<dbReference type="Proteomes" id="UP000041254">
    <property type="component" value="Unassembled WGS sequence"/>
</dbReference>
<feature type="compositionally biased region" description="Pro residues" evidence="8">
    <location>
        <begin position="231"/>
        <end position="248"/>
    </location>
</feature>
<feature type="region of interest" description="Disordered" evidence="8">
    <location>
        <begin position="1519"/>
        <end position="1606"/>
    </location>
</feature>
<dbReference type="InterPro" id="IPR018200">
    <property type="entry name" value="USP_CS"/>
</dbReference>
<dbReference type="Gene3D" id="3.90.70.10">
    <property type="entry name" value="Cysteine proteinases"/>
    <property type="match status" value="1"/>
</dbReference>
<gene>
    <name evidence="10" type="ORF">Vbra_4865</name>
</gene>
<feature type="compositionally biased region" description="Basic and acidic residues" evidence="8">
    <location>
        <begin position="2121"/>
        <end position="2139"/>
    </location>
</feature>
<feature type="compositionally biased region" description="Gly residues" evidence="8">
    <location>
        <begin position="1587"/>
        <end position="1596"/>
    </location>
</feature>
<evidence type="ECO:0000256" key="3">
    <source>
        <dbReference type="ARBA" id="ARBA00012759"/>
    </source>
</evidence>
<feature type="compositionally biased region" description="Low complexity" evidence="8">
    <location>
        <begin position="1030"/>
        <end position="1059"/>
    </location>
</feature>
<feature type="compositionally biased region" description="Low complexity" evidence="8">
    <location>
        <begin position="1526"/>
        <end position="1545"/>
    </location>
</feature>
<feature type="compositionally biased region" description="Low complexity" evidence="8">
    <location>
        <begin position="2256"/>
        <end position="2269"/>
    </location>
</feature>
<feature type="compositionally biased region" description="Low complexity" evidence="8">
    <location>
        <begin position="1813"/>
        <end position="1822"/>
    </location>
</feature>
<evidence type="ECO:0000259" key="9">
    <source>
        <dbReference type="PROSITE" id="PS50235"/>
    </source>
</evidence>
<evidence type="ECO:0000256" key="6">
    <source>
        <dbReference type="ARBA" id="ARBA00022801"/>
    </source>
</evidence>
<feature type="domain" description="USP" evidence="9">
    <location>
        <begin position="675"/>
        <end position="1148"/>
    </location>
</feature>
<feature type="compositionally biased region" description="Low complexity" evidence="8">
    <location>
        <begin position="307"/>
        <end position="323"/>
    </location>
</feature>
<sequence length="2691" mass="295949">MKHRVELVDRESKRPRNNPILPEQVTQDHTAPPDQGEEDQNQQAPVPMETSTTATATAATGQPAAQNPPQAQAQAQSQPGPPSSSNNNETFLSPTNVSSAGGESGTPGGRPGHAAEYRSLEGSEHDPQETDHAALGQLQESDQQESDDTAFHECNPDPALPEVPESAPAVSDGVESSLPRATDAQRPRESEGDAQVAAAGVSGASGSAHVQHEDEDSKQGAGKNMTKQTERPPPPTDPPPTRTTPPIPSGGNRLLDHPAHRGHSDHGPPASPRPDDSPLEPEDSSRGDPDTSPAIVITAAGDDQDDVAAAAAAAAEAAEAAARVGEEPEAGQHAVNRLGGGGDGDNPAGSLTQRETSIGSEVYGTSADDSGGNDERMEPDNGADGERQEAGHVRASVVAEGEGEGLLGDDTGDNDQGQEETTMTLDDRQDPSVTRQPPPPPPPGGDGDGDGDGDDDDDGLGGGDHGDPEVRDRDGGGGEGDGHGGGGGQRGEGESSSAAGGRAQGRKKEETWTPAEPPPCRPNEVDCFFAIGGDDRQYSEWKVVGSCCFRLMCCYKDRDSGYRSVGGFVEVGEPEPGALCWPRDWAWSGTHYNVMAIHPRDLTKSVVMEDVYDFTCLDKDRGWHSIAPRNSHGRLEEWVRPDGTVLLRAGISPRLINIKTQAKEGTKRGLYCDFVGLRNHGATCYMNALLQSLYHVGMFRHAVYAMTKEKDQQRLQLVDDRHAELCVGEGVDMSDGGEEVRAKRDELRRKAMIEIFRPEYEAHSHDAPPVAIALQRVFYHLETHANAVPCKELLRSFGWDTLDAFTQHDVTELNKLLCDKLEEQMKGSGVEGRIRELFEGEYENYIECVNVDYSSTRKESFYDVQITVQGNADLESGLRHFTEFEMMDGDNMYDAEGFGKQPARKGIRFTKFPPCLQFHLKRFHFDLQRMENIKVNDRFEFPKEIDLSPFLEGAGVYVLHSVVVHQGEVGSGHYYAFIRMLSSPPHHHQQAHPAKPSQPSAPSHQDPDHTTPAPPNTQDESPQDDDSNTDEQQQQQQRQTDTDAVADADGGGAATPAADADGDGGVGVGWEWKWIKFDDENVYPCSEVAAMQDNFGGYDLEVTDYLRNKEDSNDRGWGRLHSTIDFDADGLPRRSRNHSAYMLVYIRKDLVKDMLTPPIPAEMNPGLTLRFEALPSVAEVIRREKQERENYVTVHVVTEEDLKRMDPGRAFDDYANFLVHQDGVEFPHSHSFRLNRGDHSGNLYTKLHEKDPAAFPKYQFALFKMTTQERTIVKRSDHPPDSHFHTFSSRRVDIGCTHRWDTIPPPMDLLMDQCQRYRPSQVTRILDGYMRWDWRYVGGNNIAASDPIYVLAVRIEEEELACMDRDFYTIKSEYTIYRESQQHYPHQRVQPPFAAHFIPNWYFANVGLDTDRRGRSAEDWPPFRQTWAAWMLCDLIERPPCWYFSTHHMVLIKHFCQTKQALRFIGARVDSLYFAGSGREHRQRARITGENHTGISYRSNFTQKLIDRYRELVNAGDIAPPSGWVQEPSTPPQQQQQQAAITEAPADLEDGTSQPDRDADATPTTRTHHTSLPVAPRPAADHQTEEGGSGGEGVGGHRWVPPEGWNGLGINSRGHLEVTTNYEWNSTIRPRMTWPAVAGRSESEYVYAPDTQFHGEVLVLEERSSQRGGDSDVEQLIAEATRRASNRSEDYDVQRHSIHEAAERADHYAIEGWKRRLEDIRHVQEHTLPRGTRVKGPQPGAHSVAFTTPEMVLRVGEGTTAIGLWTPALPDAHSTPSLLNGVPDSAANTTMAPGGPIPHPTTSAPLPPAAGDTTTTTNGTTTSVGHMVKLPSVMPAEGEPSPVVPYTVETDEEGRRWHCKSFTGDPSNPQTLLLDKVPWQIIDQFDRADSDAEVSPDVETQYVVRFLDHPLLHTMAATGPLTGLTTFVPPAPPGGGLGDEGTPLPLPGSHECKSFTWLLTEKIEYFTDKRIETVKRRRPVSRGLGDKTDADADAADVKGDVSVGGKAPDEPSTVSSAGTNDVRSASASSATPASAHAMDSEGGEAKHDEAPSAAPVAAGGRGPGSDIDMDPSPAPAPAVAAAGASMRPMDTEDSPPPDDQQEEDVSMDRPAHPHTHTHPHPQPDKRDETMADESSRTEAAEESEATEVVEEEVTRSVLRRRVTFSYDVCADMDPPPSSLTEDDVRLDPRPSQTAQEFMERLLHTRSVTIRLFDPMQLLGEAENVNGEVLASPYGLSSGGASPQAQLSFMSLASGGDLSLSLSPSPQDASGANDNTTDGTGLNAAANGPQQQQQQQQGGGGGGVGDRSSDSLLDDAGKRGSVFEGGGGGGGFGAFGGGQASADPKQRFLRHWTLQPMDIRQIRLLDLVAWVSYQTKIPSSRLQVTCSPLTAQEPFSAYLWRNGRGNRGESDGMKHTLADMYRHDPIVVQMSIMPIPRVLFERDFAVEEESHLRHRLICVRLFNDAVEVVGCIAIRIWMWLSMADLLKEVKRRVTPEMIARGFDPSRPLRVYQPKDTGTLTLPGSVMTKVAEHPLGTNMQEITDIDDGQPLSHVLNCIAKPGRDNPFYWHLRVEHADDPDTAERLVKEELKHVMVVHASPRENNRAFGHQFLITMERDERVGSLKQRIQRKVKLSDKEFAKWRFYKWDLIHKSFLRDDDTLDWNAKALMLLAEHDNPNSRTHQARRDRPLRIR</sequence>
<feature type="compositionally biased region" description="Gly residues" evidence="8">
    <location>
        <begin position="102"/>
        <end position="111"/>
    </location>
</feature>
<name>A0A0G4EE84_VITBC</name>
<protein>
    <recommendedName>
        <fullName evidence="3">ubiquitinyl hydrolase 1</fullName>
        <ecNumber evidence="3">3.4.19.12</ecNumber>
    </recommendedName>
</protein>
<dbReference type="InterPro" id="IPR050164">
    <property type="entry name" value="Peptidase_C19"/>
</dbReference>
<evidence type="ECO:0000256" key="5">
    <source>
        <dbReference type="ARBA" id="ARBA00022786"/>
    </source>
</evidence>
<feature type="compositionally biased region" description="Acidic residues" evidence="8">
    <location>
        <begin position="2091"/>
        <end position="2105"/>
    </location>
</feature>
<feature type="compositionally biased region" description="Low complexity" evidence="8">
    <location>
        <begin position="2024"/>
        <end position="2037"/>
    </location>
</feature>
<feature type="compositionally biased region" description="Basic and acidic residues" evidence="8">
    <location>
        <begin position="373"/>
        <end position="392"/>
    </location>
</feature>
<proteinExistence type="inferred from homology"/>
<dbReference type="InterPro" id="IPR029346">
    <property type="entry name" value="USP_C"/>
</dbReference>
<feature type="compositionally biased region" description="Low complexity" evidence="8">
    <location>
        <begin position="991"/>
        <end position="1004"/>
    </location>
</feature>
<dbReference type="PROSITE" id="PS00973">
    <property type="entry name" value="USP_2"/>
    <property type="match status" value="1"/>
</dbReference>
<dbReference type="GO" id="GO:0005634">
    <property type="term" value="C:nucleus"/>
    <property type="evidence" value="ECO:0007669"/>
    <property type="project" value="TreeGrafter"/>
</dbReference>
<feature type="compositionally biased region" description="Acidic residues" evidence="8">
    <location>
        <begin position="447"/>
        <end position="459"/>
    </location>
</feature>
<dbReference type="GO" id="GO:0004843">
    <property type="term" value="F:cysteine-type deubiquitinase activity"/>
    <property type="evidence" value="ECO:0007669"/>
    <property type="project" value="UniProtKB-EC"/>
</dbReference>
<dbReference type="InterPro" id="IPR028889">
    <property type="entry name" value="USP"/>
</dbReference>
<dbReference type="STRING" id="1169540.A0A0G4EE84"/>
<dbReference type="GO" id="GO:0016579">
    <property type="term" value="P:protein deubiquitination"/>
    <property type="evidence" value="ECO:0007669"/>
    <property type="project" value="InterPro"/>
</dbReference>
<keyword evidence="5" id="KW-0833">Ubl conjugation pathway</keyword>
<feature type="compositionally biased region" description="Gly residues" evidence="8">
    <location>
        <begin position="2322"/>
        <end position="2338"/>
    </location>
</feature>
<reference evidence="10 11" key="1">
    <citation type="submission" date="2014-11" db="EMBL/GenBank/DDBJ databases">
        <authorList>
            <person name="Zhu J."/>
            <person name="Qi W."/>
            <person name="Song R."/>
        </authorList>
    </citation>
    <scope>NUCLEOTIDE SEQUENCE [LARGE SCALE GENOMIC DNA]</scope>
</reference>
<evidence type="ECO:0000256" key="4">
    <source>
        <dbReference type="ARBA" id="ARBA00022670"/>
    </source>
</evidence>
<feature type="compositionally biased region" description="Polar residues" evidence="8">
    <location>
        <begin position="349"/>
        <end position="359"/>
    </location>
</feature>
<evidence type="ECO:0000256" key="1">
    <source>
        <dbReference type="ARBA" id="ARBA00000707"/>
    </source>
</evidence>
<evidence type="ECO:0000313" key="11">
    <source>
        <dbReference type="Proteomes" id="UP000041254"/>
    </source>
</evidence>
<comment type="similarity">
    <text evidence="2">Belongs to the peptidase C19 family.</text>
</comment>
<dbReference type="InterPro" id="IPR001394">
    <property type="entry name" value="Peptidase_C19_UCH"/>
</dbReference>
<dbReference type="Pfam" id="PF00443">
    <property type="entry name" value="UCH"/>
    <property type="match status" value="1"/>
</dbReference>
<feature type="compositionally biased region" description="Low complexity" evidence="8">
    <location>
        <begin position="194"/>
        <end position="209"/>
    </location>
</feature>
<feature type="region of interest" description="Disordered" evidence="8">
    <location>
        <begin position="985"/>
        <end position="1064"/>
    </location>
</feature>
<keyword evidence="7" id="KW-0788">Thiol protease</keyword>
<dbReference type="GO" id="GO:0005829">
    <property type="term" value="C:cytosol"/>
    <property type="evidence" value="ECO:0007669"/>
    <property type="project" value="TreeGrafter"/>
</dbReference>
<feature type="compositionally biased region" description="Low complexity" evidence="8">
    <location>
        <begin position="50"/>
        <end position="88"/>
    </location>
</feature>
<feature type="compositionally biased region" description="Basic and acidic residues" evidence="8">
    <location>
        <begin position="1984"/>
        <end position="1999"/>
    </location>
</feature>
<dbReference type="SUPFAM" id="SSF54001">
    <property type="entry name" value="Cysteine proteinases"/>
    <property type="match status" value="1"/>
</dbReference>
<feature type="compositionally biased region" description="Polar residues" evidence="8">
    <location>
        <begin position="2012"/>
        <end position="2023"/>
    </location>
</feature>
<comment type="catalytic activity">
    <reaction evidence="1">
        <text>Thiol-dependent hydrolysis of ester, thioester, amide, peptide and isopeptide bonds formed by the C-terminal Gly of ubiquitin (a 76-residue protein attached to proteins as an intracellular targeting signal).</text>
        <dbReference type="EC" id="3.4.19.12"/>
    </reaction>
</comment>
<dbReference type="InterPro" id="IPR038765">
    <property type="entry name" value="Papain-like_cys_pep_sf"/>
</dbReference>
<feature type="compositionally biased region" description="Basic and acidic residues" evidence="8">
    <location>
        <begin position="1"/>
        <end position="14"/>
    </location>
</feature>
<dbReference type="PROSITE" id="PS00972">
    <property type="entry name" value="USP_1"/>
    <property type="match status" value="1"/>
</dbReference>
<feature type="region of interest" description="Disordered" evidence="8">
    <location>
        <begin position="1978"/>
        <end position="2154"/>
    </location>
</feature>
<accession>A0A0G4EE84</accession>
<feature type="region of interest" description="Disordered" evidence="8">
    <location>
        <begin position="1"/>
        <end position="522"/>
    </location>
</feature>
<dbReference type="VEuPathDB" id="CryptoDB:Vbra_4865"/>
<dbReference type="GO" id="GO:0006508">
    <property type="term" value="P:proteolysis"/>
    <property type="evidence" value="ECO:0007669"/>
    <property type="project" value="UniProtKB-KW"/>
</dbReference>
<evidence type="ECO:0000256" key="8">
    <source>
        <dbReference type="SAM" id="MobiDB-lite"/>
    </source>
</evidence>
<dbReference type="InParanoid" id="A0A0G4EE84"/>
<feature type="compositionally biased region" description="Basic and acidic residues" evidence="8">
    <location>
        <begin position="254"/>
        <end position="266"/>
    </location>
</feature>
<keyword evidence="11" id="KW-1185">Reference proteome</keyword>
<dbReference type="EMBL" id="CDMY01000182">
    <property type="protein sequence ID" value="CEL93654.1"/>
    <property type="molecule type" value="Genomic_DNA"/>
</dbReference>